<dbReference type="Proteomes" id="UP001279410">
    <property type="component" value="Unassembled WGS sequence"/>
</dbReference>
<keyword evidence="3" id="KW-1185">Reference proteome</keyword>
<organism evidence="2 3">
    <name type="scientific">Lates japonicus</name>
    <name type="common">Japanese lates</name>
    <dbReference type="NCBI Taxonomy" id="270547"/>
    <lineage>
        <taxon>Eukaryota</taxon>
        <taxon>Metazoa</taxon>
        <taxon>Chordata</taxon>
        <taxon>Craniata</taxon>
        <taxon>Vertebrata</taxon>
        <taxon>Euteleostomi</taxon>
        <taxon>Actinopterygii</taxon>
        <taxon>Neopterygii</taxon>
        <taxon>Teleostei</taxon>
        <taxon>Neoteleostei</taxon>
        <taxon>Acanthomorphata</taxon>
        <taxon>Carangaria</taxon>
        <taxon>Carangaria incertae sedis</taxon>
        <taxon>Centropomidae</taxon>
        <taxon>Lates</taxon>
    </lineage>
</organism>
<dbReference type="EMBL" id="BRZM01000827">
    <property type="protein sequence ID" value="GLD72004.1"/>
    <property type="molecule type" value="Genomic_DNA"/>
</dbReference>
<proteinExistence type="predicted"/>
<feature type="compositionally biased region" description="Basic and acidic residues" evidence="1">
    <location>
        <begin position="72"/>
        <end position="81"/>
    </location>
</feature>
<accession>A0AAD3NJ19</accession>
<gene>
    <name evidence="2" type="ORF">AKAME5_002332800</name>
</gene>
<reference evidence="2" key="1">
    <citation type="submission" date="2022-08" db="EMBL/GenBank/DDBJ databases">
        <title>Genome sequencing of akame (Lates japonicus).</title>
        <authorList>
            <person name="Hashiguchi Y."/>
            <person name="Takahashi H."/>
        </authorList>
    </citation>
    <scope>NUCLEOTIDE SEQUENCE</scope>
    <source>
        <strain evidence="2">Kochi</strain>
    </source>
</reference>
<dbReference type="AlphaFoldDB" id="A0AAD3NJ19"/>
<name>A0AAD3NJ19_LATJO</name>
<evidence type="ECO:0000313" key="2">
    <source>
        <dbReference type="EMBL" id="GLD72004.1"/>
    </source>
</evidence>
<comment type="caution">
    <text evidence="2">The sequence shown here is derived from an EMBL/GenBank/DDBJ whole genome shotgun (WGS) entry which is preliminary data.</text>
</comment>
<protein>
    <submittedName>
        <fullName evidence="2">Spermatogenesis-defective protein 39 homolog isoform X1</fullName>
    </submittedName>
</protein>
<evidence type="ECO:0000256" key="1">
    <source>
        <dbReference type="SAM" id="MobiDB-lite"/>
    </source>
</evidence>
<evidence type="ECO:0000313" key="3">
    <source>
        <dbReference type="Proteomes" id="UP001279410"/>
    </source>
</evidence>
<feature type="region of interest" description="Disordered" evidence="1">
    <location>
        <begin position="72"/>
        <end position="91"/>
    </location>
</feature>
<sequence length="342" mass="39066">MLLLKESQYVNSIRPLVRKMMARRREGQLERRTCREVVMGGTPDRMLARLLQAITLLCPRYLLVGQRDGKAQSEDLDREPALPRSTPHTPTISRATQVTSLSPCSKSLGRTEDAMHVITLLTHSAVCRYHYRTSDVISFPSMSFHFLQRTRPCLVTTTPCWRDIIIEGTYSSPLNVIRPFRPSDFREAVLVTALQARAKLKAWWTLTPVHQQELARFTRKKSPLASIGVADILQKTPPTQVRRLELDWEVAADRAANRCVGVDDRCCRSTWGCGRRACGSFATQKHKCHDIIINTTGPEGPQQLLDTEEGGARVVWRRGRSTKRLTTRKYLIKYHHHHRHVT</sequence>